<evidence type="ECO:0000313" key="11">
    <source>
        <dbReference type="Proteomes" id="UP000321485"/>
    </source>
</evidence>
<dbReference type="Proteomes" id="UP000321485">
    <property type="component" value="Unassembled WGS sequence"/>
</dbReference>
<evidence type="ECO:0000256" key="1">
    <source>
        <dbReference type="ARBA" id="ARBA00004429"/>
    </source>
</evidence>
<organism evidence="10 11">
    <name type="scientific">Acidovorax delafieldii</name>
    <name type="common">Pseudomonas delafieldii</name>
    <dbReference type="NCBI Taxonomy" id="47920"/>
    <lineage>
        <taxon>Bacteria</taxon>
        <taxon>Pseudomonadati</taxon>
        <taxon>Pseudomonadota</taxon>
        <taxon>Betaproteobacteria</taxon>
        <taxon>Burkholderiales</taxon>
        <taxon>Comamonadaceae</taxon>
        <taxon>Acidovorax</taxon>
    </lineage>
</organism>
<feature type="transmembrane region" description="Helical" evidence="8">
    <location>
        <begin position="81"/>
        <end position="98"/>
    </location>
</feature>
<dbReference type="GO" id="GO:0043190">
    <property type="term" value="C:ATP-binding cassette (ABC) transporter complex"/>
    <property type="evidence" value="ECO:0007669"/>
    <property type="project" value="InterPro"/>
</dbReference>
<dbReference type="Pfam" id="PF00528">
    <property type="entry name" value="BPD_transp_1"/>
    <property type="match status" value="1"/>
</dbReference>
<keyword evidence="6 8" id="KW-1133">Transmembrane helix</keyword>
<feature type="domain" description="ABC transmembrane type-1" evidence="9">
    <location>
        <begin position="38"/>
        <end position="230"/>
    </location>
</feature>
<evidence type="ECO:0000259" key="9">
    <source>
        <dbReference type="PROSITE" id="PS50928"/>
    </source>
</evidence>
<dbReference type="InterPro" id="IPR043429">
    <property type="entry name" value="ArtM/GltK/GlnP/TcyL/YhdX-like"/>
</dbReference>
<evidence type="ECO:0000256" key="8">
    <source>
        <dbReference type="RuleBase" id="RU363032"/>
    </source>
</evidence>
<comment type="similarity">
    <text evidence="2">Belongs to the binding-protein-dependent transport system permease family. HisMQ subfamily.</text>
</comment>
<dbReference type="GO" id="GO:0006865">
    <property type="term" value="P:amino acid transport"/>
    <property type="evidence" value="ECO:0007669"/>
    <property type="project" value="TreeGrafter"/>
</dbReference>
<evidence type="ECO:0000256" key="6">
    <source>
        <dbReference type="ARBA" id="ARBA00022989"/>
    </source>
</evidence>
<dbReference type="GeneID" id="51109939"/>
<feature type="transmembrane region" description="Helical" evidence="8">
    <location>
        <begin position="104"/>
        <end position="122"/>
    </location>
</feature>
<dbReference type="PANTHER" id="PTHR30614">
    <property type="entry name" value="MEMBRANE COMPONENT OF AMINO ACID ABC TRANSPORTER"/>
    <property type="match status" value="1"/>
</dbReference>
<evidence type="ECO:0000256" key="4">
    <source>
        <dbReference type="ARBA" id="ARBA00022475"/>
    </source>
</evidence>
<evidence type="ECO:0000256" key="3">
    <source>
        <dbReference type="ARBA" id="ARBA00022448"/>
    </source>
</evidence>
<feature type="transmembrane region" description="Helical" evidence="8">
    <location>
        <begin position="211"/>
        <end position="233"/>
    </location>
</feature>
<dbReference type="SUPFAM" id="SSF161098">
    <property type="entry name" value="MetI-like"/>
    <property type="match status" value="1"/>
</dbReference>
<sequence>MSWDWQVFCQDTMDREVVQSCFGKGGEITYLDWMLSAWGWTVSVSLLALLLALVLGSFIGTLRTLQDRPMIVRLGNAWVELFRNIPLLVQIFLWYHVLPSLFPVLRGVPGFALVVLALGFFTSARIAEQVRSGIQALPRGQRYAGMAMGFTTFQTYRYVLLPMAFRIIIPPLTSETMNIFKNSSVAFAVSVAELTMFAMQAQEETSRGIEVYLAVTTLYIISAFAINRIMAFIEKRARIPGMVVSGAAGGGH</sequence>
<dbReference type="GO" id="GO:0022857">
    <property type="term" value="F:transmembrane transporter activity"/>
    <property type="evidence" value="ECO:0007669"/>
    <property type="project" value="InterPro"/>
</dbReference>
<dbReference type="NCBIfam" id="TIGR01726">
    <property type="entry name" value="HEQRo_perm_3TM"/>
    <property type="match status" value="1"/>
</dbReference>
<protein>
    <submittedName>
        <fullName evidence="10">Amino acid ABC transporter membrane protein 1 (PAAT family)</fullName>
    </submittedName>
</protein>
<evidence type="ECO:0000256" key="5">
    <source>
        <dbReference type="ARBA" id="ARBA00022692"/>
    </source>
</evidence>
<keyword evidence="4" id="KW-1003">Cell membrane</keyword>
<keyword evidence="7 8" id="KW-0472">Membrane</keyword>
<keyword evidence="3 8" id="KW-0813">Transport</keyword>
<name>A0A561XSC5_ACIDE</name>
<gene>
    <name evidence="10" type="ORF">ATF69_0868</name>
</gene>
<evidence type="ECO:0000256" key="2">
    <source>
        <dbReference type="ARBA" id="ARBA00010072"/>
    </source>
</evidence>
<dbReference type="PROSITE" id="PS50928">
    <property type="entry name" value="ABC_TM1"/>
    <property type="match status" value="1"/>
</dbReference>
<dbReference type="AlphaFoldDB" id="A0A561XSC5"/>
<dbReference type="Gene3D" id="1.10.3720.10">
    <property type="entry name" value="MetI-like"/>
    <property type="match status" value="1"/>
</dbReference>
<dbReference type="InterPro" id="IPR000515">
    <property type="entry name" value="MetI-like"/>
</dbReference>
<dbReference type="CDD" id="cd06261">
    <property type="entry name" value="TM_PBP2"/>
    <property type="match status" value="1"/>
</dbReference>
<comment type="subcellular location">
    <subcellularLocation>
        <location evidence="1">Cell inner membrane</location>
        <topology evidence="1">Multi-pass membrane protein</topology>
    </subcellularLocation>
    <subcellularLocation>
        <location evidence="8">Cell membrane</location>
        <topology evidence="8">Multi-pass membrane protein</topology>
    </subcellularLocation>
</comment>
<dbReference type="EMBL" id="VJWE01000011">
    <property type="protein sequence ID" value="TWG39000.1"/>
    <property type="molecule type" value="Genomic_DNA"/>
</dbReference>
<comment type="caution">
    <text evidence="10">The sequence shown here is derived from an EMBL/GenBank/DDBJ whole genome shotgun (WGS) entry which is preliminary data.</text>
</comment>
<dbReference type="PANTHER" id="PTHR30614:SF42">
    <property type="entry name" value="GLUTAMATE_ASPARTATE IMPORT PERMEASE PROTEIN GLTJ"/>
    <property type="match status" value="1"/>
</dbReference>
<dbReference type="InterPro" id="IPR010065">
    <property type="entry name" value="AA_ABC_transptr_permease_3TM"/>
</dbReference>
<reference evidence="10 11" key="1">
    <citation type="journal article" date="2015" name="Stand. Genomic Sci.">
        <title>Genomic Encyclopedia of Bacterial and Archaeal Type Strains, Phase III: the genomes of soil and plant-associated and newly described type strains.</title>
        <authorList>
            <person name="Whitman W.B."/>
            <person name="Woyke T."/>
            <person name="Klenk H.P."/>
            <person name="Zhou Y."/>
            <person name="Lilburn T.G."/>
            <person name="Beck B.J."/>
            <person name="De Vos P."/>
            <person name="Vandamme P."/>
            <person name="Eisen J.A."/>
            <person name="Garrity G."/>
            <person name="Hugenholtz P."/>
            <person name="Kyrpides N.C."/>
        </authorList>
    </citation>
    <scope>NUCLEOTIDE SEQUENCE [LARGE SCALE GENOMIC DNA]</scope>
    <source>
        <strain evidence="10 11">DSM 64</strain>
    </source>
</reference>
<evidence type="ECO:0000313" key="10">
    <source>
        <dbReference type="EMBL" id="TWG39000.1"/>
    </source>
</evidence>
<keyword evidence="5 8" id="KW-0812">Transmembrane</keyword>
<evidence type="ECO:0000256" key="7">
    <source>
        <dbReference type="ARBA" id="ARBA00023136"/>
    </source>
</evidence>
<dbReference type="RefSeq" id="WP_146869988.1">
    <property type="nucleotide sequence ID" value="NZ_CAXUSK020000001.1"/>
</dbReference>
<feature type="transmembrane region" description="Helical" evidence="8">
    <location>
        <begin position="37"/>
        <end position="60"/>
    </location>
</feature>
<proteinExistence type="inferred from homology"/>
<dbReference type="InterPro" id="IPR035906">
    <property type="entry name" value="MetI-like_sf"/>
</dbReference>
<accession>A0A561XSC5</accession>